<evidence type="ECO:0000313" key="6">
    <source>
        <dbReference type="EMBL" id="MPN00748.1"/>
    </source>
</evidence>
<keyword evidence="3" id="KW-0547">Nucleotide-binding</keyword>
<dbReference type="InterPro" id="IPR050763">
    <property type="entry name" value="ABC_transporter_ATP-binding"/>
</dbReference>
<dbReference type="AlphaFoldDB" id="A0A645EFG4"/>
<dbReference type="PANTHER" id="PTHR42711">
    <property type="entry name" value="ABC TRANSPORTER ATP-BINDING PROTEIN"/>
    <property type="match status" value="1"/>
</dbReference>
<comment type="similarity">
    <text evidence="1">Belongs to the ABC transporter superfamily.</text>
</comment>
<name>A0A645EFG4_9ZZZZ</name>
<dbReference type="InterPro" id="IPR003439">
    <property type="entry name" value="ABC_transporter-like_ATP-bd"/>
</dbReference>
<reference evidence="6" key="1">
    <citation type="submission" date="2019-08" db="EMBL/GenBank/DDBJ databases">
        <authorList>
            <person name="Kucharzyk K."/>
            <person name="Murdoch R.W."/>
            <person name="Higgins S."/>
            <person name="Loffler F."/>
        </authorList>
    </citation>
    <scope>NUCLEOTIDE SEQUENCE</scope>
</reference>
<evidence type="ECO:0000256" key="2">
    <source>
        <dbReference type="ARBA" id="ARBA00022448"/>
    </source>
</evidence>
<protein>
    <submittedName>
        <fullName evidence="6">Vitamin B12 import ATP-binding protein BtuD</fullName>
    </submittedName>
</protein>
<sequence>MLRAENITKKFDEQCILEHASVEFKNGTLNLITGTNGVGKSTFLKILYGVMISDEGNVFYKEEDIEKNRLNYLKNIGVITTDDRTLYYKLTARENLRYIGRIMDVPKKELESRITEILNLFKIEDNKKLVEDFSTGMKKKVLIARALIHKPLIIFADEPFNGLDFETTQIVNDIFKEVVNEGKTVILISHNYQYLFENIHRYELRDKKIIEIGDNNDKSFD</sequence>
<dbReference type="Pfam" id="PF00005">
    <property type="entry name" value="ABC_tran"/>
    <property type="match status" value="1"/>
</dbReference>
<keyword evidence="4 6" id="KW-0067">ATP-binding</keyword>
<evidence type="ECO:0000256" key="1">
    <source>
        <dbReference type="ARBA" id="ARBA00005417"/>
    </source>
</evidence>
<proteinExistence type="inferred from homology"/>
<dbReference type="InterPro" id="IPR027417">
    <property type="entry name" value="P-loop_NTPase"/>
</dbReference>
<dbReference type="GO" id="GO:0005524">
    <property type="term" value="F:ATP binding"/>
    <property type="evidence" value="ECO:0007669"/>
    <property type="project" value="UniProtKB-KW"/>
</dbReference>
<gene>
    <name evidence="6" type="primary">btuD_286</name>
    <name evidence="6" type="ORF">SDC9_147944</name>
</gene>
<accession>A0A645EFG4</accession>
<keyword evidence="2" id="KW-0813">Transport</keyword>
<evidence type="ECO:0000256" key="3">
    <source>
        <dbReference type="ARBA" id="ARBA00022741"/>
    </source>
</evidence>
<dbReference type="EMBL" id="VSSQ01046777">
    <property type="protein sequence ID" value="MPN00748.1"/>
    <property type="molecule type" value="Genomic_DNA"/>
</dbReference>
<comment type="caution">
    <text evidence="6">The sequence shown here is derived from an EMBL/GenBank/DDBJ whole genome shotgun (WGS) entry which is preliminary data.</text>
</comment>
<evidence type="ECO:0000256" key="4">
    <source>
        <dbReference type="ARBA" id="ARBA00022840"/>
    </source>
</evidence>
<dbReference type="PANTHER" id="PTHR42711:SF5">
    <property type="entry name" value="ABC TRANSPORTER ATP-BINDING PROTEIN NATA"/>
    <property type="match status" value="1"/>
</dbReference>
<feature type="domain" description="ABC transporter" evidence="5">
    <location>
        <begin position="2"/>
        <end position="221"/>
    </location>
</feature>
<dbReference type="PROSITE" id="PS50893">
    <property type="entry name" value="ABC_TRANSPORTER_2"/>
    <property type="match status" value="1"/>
</dbReference>
<dbReference type="InterPro" id="IPR003593">
    <property type="entry name" value="AAA+_ATPase"/>
</dbReference>
<dbReference type="GO" id="GO:0016887">
    <property type="term" value="F:ATP hydrolysis activity"/>
    <property type="evidence" value="ECO:0007669"/>
    <property type="project" value="InterPro"/>
</dbReference>
<dbReference type="SMART" id="SM00382">
    <property type="entry name" value="AAA"/>
    <property type="match status" value="1"/>
</dbReference>
<dbReference type="Gene3D" id="3.40.50.300">
    <property type="entry name" value="P-loop containing nucleotide triphosphate hydrolases"/>
    <property type="match status" value="1"/>
</dbReference>
<organism evidence="6">
    <name type="scientific">bioreactor metagenome</name>
    <dbReference type="NCBI Taxonomy" id="1076179"/>
    <lineage>
        <taxon>unclassified sequences</taxon>
        <taxon>metagenomes</taxon>
        <taxon>ecological metagenomes</taxon>
    </lineage>
</organism>
<evidence type="ECO:0000259" key="5">
    <source>
        <dbReference type="PROSITE" id="PS50893"/>
    </source>
</evidence>
<dbReference type="SUPFAM" id="SSF52540">
    <property type="entry name" value="P-loop containing nucleoside triphosphate hydrolases"/>
    <property type="match status" value="1"/>
</dbReference>